<dbReference type="RefSeq" id="WP_152283069.1">
    <property type="nucleotide sequence ID" value="NZ_WFLI01000014.1"/>
</dbReference>
<sequence length="396" mass="43195">MTEQADKQEEYGAQAMRTLQPEKQTIRIGYLPLSDCASLIMAAELGFDERHGIKIELSREMSWAGVRDKLHNGELDAAHVLYGLVYGVQMGVGGQQHDMAVLMNLNRSGQAVTVSAALAREGAHDGPTLARHMRAAARPFAFAHTFPTGNHAMLLQYWLAAHGIDPLRDARVMTVPPSQMVAALRAGQMDGFCAGEPWGYKAIVDGVGVTATTSGAIWPDHPGKVLGTSAAFARQHPNSCRALIAAVLEAGRWIDASDANRLAMAATVAAPAYLNTPQEMLAPRMLGHYQDGLGRTWDEAQRLQFYQGGAVNFPYLSDGMWFMTQHRRWGLLRDEPDYLAVARQVSRIDLYRQAAEMTGTPLPASPMRRSTLCDGVVWDGSAPEAYAASFAIGHFF</sequence>
<comment type="caution">
    <text evidence="7">The sequence shown here is derived from an EMBL/GenBank/DDBJ whole genome shotgun (WGS) entry which is preliminary data.</text>
</comment>
<protein>
    <submittedName>
        <fullName evidence="7">Nitrate ABC transporter substrate-binding protein</fullName>
    </submittedName>
</protein>
<dbReference type="PANTHER" id="PTHR30024:SF7">
    <property type="entry name" value="NITRATE_NITRITE BINDING PROTEIN NRTA"/>
    <property type="match status" value="1"/>
</dbReference>
<evidence type="ECO:0000313" key="8">
    <source>
        <dbReference type="Proteomes" id="UP000468717"/>
    </source>
</evidence>
<dbReference type="GO" id="GO:0012505">
    <property type="term" value="C:endomembrane system"/>
    <property type="evidence" value="ECO:0007669"/>
    <property type="project" value="UniProtKB-SubCell"/>
</dbReference>
<comment type="subcellular location">
    <subcellularLocation>
        <location evidence="1">Endomembrane system</location>
    </subcellularLocation>
</comment>
<keyword evidence="3" id="KW-1003">Cell membrane</keyword>
<evidence type="ECO:0000256" key="5">
    <source>
        <dbReference type="ARBA" id="ARBA00022729"/>
    </source>
</evidence>
<evidence type="ECO:0000256" key="3">
    <source>
        <dbReference type="ARBA" id="ARBA00022475"/>
    </source>
</evidence>
<gene>
    <name evidence="7" type="ORF">GCN75_14040</name>
</gene>
<evidence type="ECO:0000256" key="2">
    <source>
        <dbReference type="ARBA" id="ARBA00022448"/>
    </source>
</evidence>
<dbReference type="Gene3D" id="3.40.190.10">
    <property type="entry name" value="Periplasmic binding protein-like II"/>
    <property type="match status" value="2"/>
</dbReference>
<dbReference type="Proteomes" id="UP000468717">
    <property type="component" value="Unassembled WGS sequence"/>
</dbReference>
<keyword evidence="5" id="KW-0732">Signal</keyword>
<accession>A0A6I1IJE3</accession>
<name>A0A6I1IJE3_9BURK</name>
<evidence type="ECO:0000256" key="4">
    <source>
        <dbReference type="ARBA" id="ARBA00022519"/>
    </source>
</evidence>
<reference evidence="7 8" key="1">
    <citation type="submission" date="2019-10" db="EMBL/GenBank/DDBJ databases">
        <title>Three novel species isolated from a subtropical stream in China.</title>
        <authorList>
            <person name="Lu H."/>
        </authorList>
    </citation>
    <scope>NUCLEOTIDE SEQUENCE [LARGE SCALE GENOMIC DNA]</scope>
    <source>
        <strain evidence="7 8">FT13W</strain>
    </source>
</reference>
<evidence type="ECO:0000313" key="7">
    <source>
        <dbReference type="EMBL" id="KAB8064301.1"/>
    </source>
</evidence>
<dbReference type="SUPFAM" id="SSF53850">
    <property type="entry name" value="Periplasmic binding protein-like II"/>
    <property type="match status" value="1"/>
</dbReference>
<organism evidence="7 8">
    <name type="scientific">Janthinobacterium violaceinigrum</name>
    <dbReference type="NCBI Taxonomy" id="2654252"/>
    <lineage>
        <taxon>Bacteria</taxon>
        <taxon>Pseudomonadati</taxon>
        <taxon>Pseudomonadota</taxon>
        <taxon>Betaproteobacteria</taxon>
        <taxon>Burkholderiales</taxon>
        <taxon>Oxalobacteraceae</taxon>
        <taxon>Janthinobacterium</taxon>
    </lineage>
</organism>
<keyword evidence="8" id="KW-1185">Reference proteome</keyword>
<keyword evidence="2" id="KW-0813">Transport</keyword>
<dbReference type="Pfam" id="PF13379">
    <property type="entry name" value="NMT1_2"/>
    <property type="match status" value="1"/>
</dbReference>
<dbReference type="EMBL" id="WFLI01000014">
    <property type="protein sequence ID" value="KAB8064301.1"/>
    <property type="molecule type" value="Genomic_DNA"/>
</dbReference>
<dbReference type="AlphaFoldDB" id="A0A6I1IJE3"/>
<dbReference type="PANTHER" id="PTHR30024">
    <property type="entry name" value="ALIPHATIC SULFONATES-BINDING PROTEIN-RELATED"/>
    <property type="match status" value="1"/>
</dbReference>
<proteinExistence type="predicted"/>
<evidence type="ECO:0000256" key="1">
    <source>
        <dbReference type="ARBA" id="ARBA00004308"/>
    </source>
</evidence>
<evidence type="ECO:0000256" key="6">
    <source>
        <dbReference type="ARBA" id="ARBA00023136"/>
    </source>
</evidence>
<dbReference type="CDD" id="cd13553">
    <property type="entry name" value="PBP2_NrtA_CpmA_like"/>
    <property type="match status" value="1"/>
</dbReference>
<dbReference type="InterPro" id="IPR044527">
    <property type="entry name" value="NrtA/CpmA_ABC-bd_dom"/>
</dbReference>
<keyword evidence="6" id="KW-0472">Membrane</keyword>
<keyword evidence="4" id="KW-0997">Cell inner membrane</keyword>